<evidence type="ECO:0000313" key="6">
    <source>
        <dbReference type="Proteomes" id="UP000700334"/>
    </source>
</evidence>
<dbReference type="GO" id="GO:0005096">
    <property type="term" value="F:GTPase activator activity"/>
    <property type="evidence" value="ECO:0007669"/>
    <property type="project" value="UniProtKB-KW"/>
</dbReference>
<evidence type="ECO:0000256" key="3">
    <source>
        <dbReference type="SAM" id="MobiDB-lite"/>
    </source>
</evidence>
<feature type="non-terminal residue" evidence="5">
    <location>
        <position position="365"/>
    </location>
</feature>
<gene>
    <name evidence="5" type="ORF">J0S82_001818</name>
</gene>
<organism evidence="5 6">
    <name type="scientific">Galemys pyrenaicus</name>
    <name type="common">Iberian desman</name>
    <name type="synonym">Pyrenean desman</name>
    <dbReference type="NCBI Taxonomy" id="202257"/>
    <lineage>
        <taxon>Eukaryota</taxon>
        <taxon>Metazoa</taxon>
        <taxon>Chordata</taxon>
        <taxon>Craniata</taxon>
        <taxon>Vertebrata</taxon>
        <taxon>Euteleostomi</taxon>
        <taxon>Mammalia</taxon>
        <taxon>Eutheria</taxon>
        <taxon>Laurasiatheria</taxon>
        <taxon>Eulipotyphla</taxon>
        <taxon>Talpidae</taxon>
        <taxon>Galemys</taxon>
    </lineage>
</organism>
<proteinExistence type="predicted"/>
<dbReference type="InterPro" id="IPR051854">
    <property type="entry name" value="Rho-type_GAP"/>
</dbReference>
<dbReference type="EMBL" id="JAGFMF010011726">
    <property type="protein sequence ID" value="KAG8514719.1"/>
    <property type="molecule type" value="Genomic_DNA"/>
</dbReference>
<feature type="non-terminal residue" evidence="5">
    <location>
        <position position="1"/>
    </location>
</feature>
<evidence type="ECO:0000256" key="1">
    <source>
        <dbReference type="ARBA" id="ARBA00022468"/>
    </source>
</evidence>
<dbReference type="FunFam" id="3.30.505.10:FF:000019">
    <property type="entry name" value="Chimaerin"/>
    <property type="match status" value="1"/>
</dbReference>
<comment type="caution">
    <text evidence="5">The sequence shown here is derived from an EMBL/GenBank/DDBJ whole genome shotgun (WGS) entry which is preliminary data.</text>
</comment>
<dbReference type="SUPFAM" id="SSF55550">
    <property type="entry name" value="SH2 domain"/>
    <property type="match status" value="1"/>
</dbReference>
<reference evidence="5" key="1">
    <citation type="journal article" date="2021" name="Evol. Appl.">
        <title>The genome of the Pyrenean desman and the effects of bottlenecks and inbreeding on the genomic landscape of an endangered species.</title>
        <authorList>
            <person name="Escoda L."/>
            <person name="Castresana J."/>
        </authorList>
    </citation>
    <scope>NUCLEOTIDE SEQUENCE</scope>
    <source>
        <strain evidence="5">IBE-C5619</strain>
    </source>
</reference>
<feature type="region of interest" description="Disordered" evidence="3">
    <location>
        <begin position="342"/>
        <end position="365"/>
    </location>
</feature>
<accession>A0A8J6DNF1</accession>
<keyword evidence="1" id="KW-0343">GTPase activation</keyword>
<protein>
    <submittedName>
        <fullName evidence="5">Beta-chimaerin</fullName>
    </submittedName>
</protein>
<sequence length="365" mass="40820">GLAHCIYSINTLGMEESPHACVQPSDPGEKLHVALVPPSDHELYPNVFKASSSKKVSALSLGPSLQAQPYLYRLIFRFLMVALEKRRTQSTRRLGILLASQGVYQQAGVYQLQQEAPRPKRIICSGEVGFFHILKLEQSIPRTDIMDPISIDQIYNDQVHQDDGYLTPPMRAGYSQALPPPSLRATLATPSSTKLGVCVESGWSCHLFQPTILGVLCACSVFGTATVLSLLRFHGIISREQADELLGGVEGAYILRESQRQPGCYTLALRFGNQTLNYRLFYDGKHFVGEKRFESIHDLVTDGLITLYIETKASEYISKMTTNPIYEHIGYATLLREKVSRRLSRSKNESRKTSTTNEEHPTVEK</sequence>
<feature type="domain" description="SH2" evidence="4">
    <location>
        <begin position="232"/>
        <end position="300"/>
    </location>
</feature>
<dbReference type="OrthoDB" id="3196451at2759"/>
<dbReference type="SMART" id="SM00252">
    <property type="entry name" value="SH2"/>
    <property type="match status" value="1"/>
</dbReference>
<keyword evidence="6" id="KW-1185">Reference proteome</keyword>
<evidence type="ECO:0000256" key="2">
    <source>
        <dbReference type="PROSITE-ProRule" id="PRU00191"/>
    </source>
</evidence>
<name>A0A8J6DNF1_GALPY</name>
<evidence type="ECO:0000313" key="5">
    <source>
        <dbReference type="EMBL" id="KAG8514719.1"/>
    </source>
</evidence>
<evidence type="ECO:0000259" key="4">
    <source>
        <dbReference type="PROSITE" id="PS50001"/>
    </source>
</evidence>
<dbReference type="PANTHER" id="PTHR46075:SF4">
    <property type="entry name" value="BETA-CHIMAERIN"/>
    <property type="match status" value="1"/>
</dbReference>
<dbReference type="PROSITE" id="PS50001">
    <property type="entry name" value="SH2"/>
    <property type="match status" value="1"/>
</dbReference>
<dbReference type="Proteomes" id="UP000700334">
    <property type="component" value="Unassembled WGS sequence"/>
</dbReference>
<keyword evidence="2" id="KW-0727">SH2 domain</keyword>
<dbReference type="Gene3D" id="3.30.505.10">
    <property type="entry name" value="SH2 domain"/>
    <property type="match status" value="1"/>
</dbReference>
<dbReference type="InterPro" id="IPR000980">
    <property type="entry name" value="SH2"/>
</dbReference>
<dbReference type="AlphaFoldDB" id="A0A8J6DNF1"/>
<dbReference type="InterPro" id="IPR036860">
    <property type="entry name" value="SH2_dom_sf"/>
</dbReference>
<dbReference type="Pfam" id="PF00017">
    <property type="entry name" value="SH2"/>
    <property type="match status" value="1"/>
</dbReference>
<dbReference type="PANTHER" id="PTHR46075">
    <property type="entry name" value="CHIMERIN FAMILY MEMBER"/>
    <property type="match status" value="1"/>
</dbReference>